<comment type="subunit">
    <text evidence="9">Part of a complex composed of FtsB, FtsL and FtsQ.</text>
</comment>
<evidence type="ECO:0000256" key="3">
    <source>
        <dbReference type="ARBA" id="ARBA00022519"/>
    </source>
</evidence>
<dbReference type="Gene3D" id="3.10.20.310">
    <property type="entry name" value="membrane protein fhac"/>
    <property type="match status" value="1"/>
</dbReference>
<keyword evidence="2 9" id="KW-1003">Cell membrane</keyword>
<evidence type="ECO:0000313" key="11">
    <source>
        <dbReference type="EMBL" id="CAH0534447.1"/>
    </source>
</evidence>
<comment type="similarity">
    <text evidence="9">Belongs to the FtsQ/DivIB family. FtsQ subfamily.</text>
</comment>
<evidence type="ECO:0000256" key="7">
    <source>
        <dbReference type="ARBA" id="ARBA00023136"/>
    </source>
</evidence>
<evidence type="ECO:0000256" key="6">
    <source>
        <dbReference type="ARBA" id="ARBA00022989"/>
    </source>
</evidence>
<keyword evidence="7 9" id="KW-0472">Membrane</keyword>
<accession>A0ABN8DYK2</accession>
<evidence type="ECO:0000256" key="5">
    <source>
        <dbReference type="ARBA" id="ARBA00022692"/>
    </source>
</evidence>
<evidence type="ECO:0000256" key="9">
    <source>
        <dbReference type="HAMAP-Rule" id="MF_00911"/>
    </source>
</evidence>
<keyword evidence="6 9" id="KW-1133">Transmembrane helix</keyword>
<keyword evidence="5 9" id="KW-0812">Transmembrane</keyword>
<dbReference type="InterPro" id="IPR026579">
    <property type="entry name" value="FtsQ"/>
</dbReference>
<dbReference type="RefSeq" id="WP_237467086.1">
    <property type="nucleotide sequence ID" value="NZ_CAKLDI010000001.1"/>
</dbReference>
<name>A0ABN8DYK2_9VIBR</name>
<dbReference type="PANTHER" id="PTHR35851">
    <property type="entry name" value="CELL DIVISION PROTEIN FTSQ"/>
    <property type="match status" value="1"/>
</dbReference>
<dbReference type="PROSITE" id="PS51779">
    <property type="entry name" value="POTRA"/>
    <property type="match status" value="1"/>
</dbReference>
<evidence type="ECO:0000259" key="10">
    <source>
        <dbReference type="PROSITE" id="PS51779"/>
    </source>
</evidence>
<keyword evidence="4 9" id="KW-0132">Cell division</keyword>
<organism evidence="11 12">
    <name type="scientific">Vibrio stylophorae</name>
    <dbReference type="NCBI Taxonomy" id="659351"/>
    <lineage>
        <taxon>Bacteria</taxon>
        <taxon>Pseudomonadati</taxon>
        <taxon>Pseudomonadota</taxon>
        <taxon>Gammaproteobacteria</taxon>
        <taxon>Vibrionales</taxon>
        <taxon>Vibrionaceae</taxon>
        <taxon>Vibrio</taxon>
    </lineage>
</organism>
<feature type="transmembrane region" description="Helical" evidence="9">
    <location>
        <begin position="24"/>
        <end position="43"/>
    </location>
</feature>
<keyword evidence="8 9" id="KW-0131">Cell cycle</keyword>
<comment type="function">
    <text evidence="9">Essential cell division protein. May link together the upstream cell division proteins, which are predominantly cytoplasmic, with the downstream cell division proteins, which are predominantly periplasmic. May control correct divisome assembly.</text>
</comment>
<dbReference type="Pfam" id="PF03799">
    <property type="entry name" value="FtsQ_DivIB_C"/>
    <property type="match status" value="1"/>
</dbReference>
<dbReference type="GO" id="GO:0051301">
    <property type="term" value="P:cell division"/>
    <property type="evidence" value="ECO:0007669"/>
    <property type="project" value="UniProtKB-KW"/>
</dbReference>
<gene>
    <name evidence="9 11" type="primary">ftsQ</name>
    <name evidence="11" type="ORF">VST7929_02379</name>
</gene>
<dbReference type="HAMAP" id="MF_00911">
    <property type="entry name" value="FtsQ_subfam"/>
    <property type="match status" value="1"/>
</dbReference>
<evidence type="ECO:0000256" key="1">
    <source>
        <dbReference type="ARBA" id="ARBA00004370"/>
    </source>
</evidence>
<evidence type="ECO:0000256" key="2">
    <source>
        <dbReference type="ARBA" id="ARBA00022475"/>
    </source>
</evidence>
<keyword evidence="3 9" id="KW-0997">Cell inner membrane</keyword>
<reference evidence="11" key="1">
    <citation type="submission" date="2021-11" db="EMBL/GenBank/DDBJ databases">
        <authorList>
            <person name="Rodrigo-Torres L."/>
            <person name="Arahal R. D."/>
            <person name="Lucena T."/>
        </authorList>
    </citation>
    <scope>NUCLEOTIDE SEQUENCE</scope>
    <source>
        <strain evidence="11">CECT 7929</strain>
    </source>
</reference>
<dbReference type="Pfam" id="PF08478">
    <property type="entry name" value="POTRA_1"/>
    <property type="match status" value="1"/>
</dbReference>
<comment type="subcellular location">
    <subcellularLocation>
        <location evidence="9">Cell inner membrane</location>
        <topology evidence="9">Single-pass type II membrane protein</topology>
    </subcellularLocation>
    <subcellularLocation>
        <location evidence="1">Membrane</location>
    </subcellularLocation>
    <text evidence="9">Localizes to the division septum.</text>
</comment>
<evidence type="ECO:0000256" key="4">
    <source>
        <dbReference type="ARBA" id="ARBA00022618"/>
    </source>
</evidence>
<proteinExistence type="inferred from homology"/>
<sequence>MLTADLIEPQPQYAIDLPQQKWRWWSGLIFFICVIVLLFWGGWRTIHWMSDAHRLPISQMVIEGQLKYTNVDEIRSAIGQLGRLDSFMLQNVDEIQQQLEQLPWVKQVAVRKQWPNQLKLYMVEQQAKARWNDNALLNSEGTIFAPKNANALPLNLIRLYGPDQRSDEVLAMWHYIDQTLGPKFNVAQLSLSPRRAWHIVLADGVVIELGQERVKERIRRFVGLYPILQKEGREIAYIDLRYDTGAAVKWRDSPDGRSK</sequence>
<dbReference type="InterPro" id="IPR034746">
    <property type="entry name" value="POTRA"/>
</dbReference>
<dbReference type="EMBL" id="CAKLDI010000001">
    <property type="protein sequence ID" value="CAH0534447.1"/>
    <property type="molecule type" value="Genomic_DNA"/>
</dbReference>
<dbReference type="Gene3D" id="3.40.50.11690">
    <property type="entry name" value="Cell division protein FtsQ/DivIB"/>
    <property type="match status" value="1"/>
</dbReference>
<dbReference type="InterPro" id="IPR013685">
    <property type="entry name" value="POTRA_FtsQ_type"/>
</dbReference>
<evidence type="ECO:0000256" key="8">
    <source>
        <dbReference type="ARBA" id="ARBA00023306"/>
    </source>
</evidence>
<protein>
    <recommendedName>
        <fullName evidence="9">Cell division protein FtsQ</fullName>
    </recommendedName>
</protein>
<dbReference type="InterPro" id="IPR045335">
    <property type="entry name" value="FtsQ_C_sf"/>
</dbReference>
<dbReference type="InterPro" id="IPR005548">
    <property type="entry name" value="Cell_div_FtsQ/DivIB_C"/>
</dbReference>
<comment type="caution">
    <text evidence="11">The sequence shown here is derived from an EMBL/GenBank/DDBJ whole genome shotgun (WGS) entry which is preliminary data.</text>
</comment>
<feature type="domain" description="POTRA" evidence="10">
    <location>
        <begin position="55"/>
        <end position="125"/>
    </location>
</feature>
<evidence type="ECO:0000313" key="12">
    <source>
        <dbReference type="Proteomes" id="UP000838672"/>
    </source>
</evidence>
<dbReference type="Proteomes" id="UP000838672">
    <property type="component" value="Unassembled WGS sequence"/>
</dbReference>
<dbReference type="PANTHER" id="PTHR35851:SF1">
    <property type="entry name" value="CELL DIVISION PROTEIN FTSQ"/>
    <property type="match status" value="1"/>
</dbReference>
<keyword evidence="12" id="KW-1185">Reference proteome</keyword>